<reference evidence="9 10" key="1">
    <citation type="submission" date="2024-01" db="EMBL/GenBank/DDBJ databases">
        <title>Genome insights into Plantactinospora sonchi sp. nov.</title>
        <authorList>
            <person name="Wang L."/>
        </authorList>
    </citation>
    <scope>NUCLEOTIDE SEQUENCE [LARGE SCALE GENOMIC DNA]</scope>
    <source>
        <strain evidence="9 10">NEAU-QY2</strain>
    </source>
</reference>
<keyword evidence="4 7" id="KW-0812">Transmembrane</keyword>
<accession>A0ABU7RLH4</accession>
<dbReference type="SUPFAM" id="SSF103473">
    <property type="entry name" value="MFS general substrate transporter"/>
    <property type="match status" value="1"/>
</dbReference>
<evidence type="ECO:0000313" key="10">
    <source>
        <dbReference type="Proteomes" id="UP001332243"/>
    </source>
</evidence>
<dbReference type="Gene3D" id="1.20.1250.20">
    <property type="entry name" value="MFS general substrate transporter like domains"/>
    <property type="match status" value="1"/>
</dbReference>
<dbReference type="RefSeq" id="WP_331212459.1">
    <property type="nucleotide sequence ID" value="NZ_JAZGQK010000002.1"/>
</dbReference>
<protein>
    <submittedName>
        <fullName evidence="9">MFS transporter</fullName>
    </submittedName>
</protein>
<feature type="transmembrane region" description="Helical" evidence="7">
    <location>
        <begin position="329"/>
        <end position="355"/>
    </location>
</feature>
<keyword evidence="2" id="KW-0813">Transport</keyword>
<feature type="transmembrane region" description="Helical" evidence="7">
    <location>
        <begin position="273"/>
        <end position="294"/>
    </location>
</feature>
<dbReference type="PANTHER" id="PTHR23517:SF13">
    <property type="entry name" value="MAJOR FACILITATOR SUPERFAMILY MFS_1"/>
    <property type="match status" value="1"/>
</dbReference>
<feature type="transmembrane region" description="Helical" evidence="7">
    <location>
        <begin position="33"/>
        <end position="57"/>
    </location>
</feature>
<dbReference type="Pfam" id="PF07690">
    <property type="entry name" value="MFS_1"/>
    <property type="match status" value="1"/>
</dbReference>
<feature type="transmembrane region" description="Helical" evidence="7">
    <location>
        <begin position="98"/>
        <end position="117"/>
    </location>
</feature>
<comment type="subcellular location">
    <subcellularLocation>
        <location evidence="1">Cell membrane</location>
        <topology evidence="1">Multi-pass membrane protein</topology>
    </subcellularLocation>
</comment>
<evidence type="ECO:0000256" key="7">
    <source>
        <dbReference type="SAM" id="Phobius"/>
    </source>
</evidence>
<dbReference type="PANTHER" id="PTHR23517">
    <property type="entry name" value="RESISTANCE PROTEIN MDTM, PUTATIVE-RELATED-RELATED"/>
    <property type="match status" value="1"/>
</dbReference>
<evidence type="ECO:0000256" key="4">
    <source>
        <dbReference type="ARBA" id="ARBA00022692"/>
    </source>
</evidence>
<evidence type="ECO:0000256" key="6">
    <source>
        <dbReference type="ARBA" id="ARBA00023136"/>
    </source>
</evidence>
<feature type="transmembrane region" description="Helical" evidence="7">
    <location>
        <begin position="123"/>
        <end position="145"/>
    </location>
</feature>
<evidence type="ECO:0000313" key="9">
    <source>
        <dbReference type="EMBL" id="MEE6257341.1"/>
    </source>
</evidence>
<evidence type="ECO:0000256" key="3">
    <source>
        <dbReference type="ARBA" id="ARBA00022475"/>
    </source>
</evidence>
<dbReference type="InterPro" id="IPR036259">
    <property type="entry name" value="MFS_trans_sf"/>
</dbReference>
<evidence type="ECO:0000256" key="5">
    <source>
        <dbReference type="ARBA" id="ARBA00022989"/>
    </source>
</evidence>
<keyword evidence="5 7" id="KW-1133">Transmembrane helix</keyword>
<gene>
    <name evidence="9" type="ORF">V1633_02410</name>
</gene>
<evidence type="ECO:0000256" key="1">
    <source>
        <dbReference type="ARBA" id="ARBA00004651"/>
    </source>
</evidence>
<evidence type="ECO:0000256" key="2">
    <source>
        <dbReference type="ARBA" id="ARBA00022448"/>
    </source>
</evidence>
<feature type="transmembrane region" description="Helical" evidence="7">
    <location>
        <begin position="396"/>
        <end position="414"/>
    </location>
</feature>
<keyword evidence="3" id="KW-1003">Cell membrane</keyword>
<proteinExistence type="predicted"/>
<dbReference type="EMBL" id="JAZGQK010000002">
    <property type="protein sequence ID" value="MEE6257341.1"/>
    <property type="molecule type" value="Genomic_DNA"/>
</dbReference>
<keyword evidence="6 7" id="KW-0472">Membrane</keyword>
<feature type="transmembrane region" description="Helical" evidence="7">
    <location>
        <begin position="367"/>
        <end position="390"/>
    </location>
</feature>
<sequence length="422" mass="42815">MVSQVIDVRPAVSAAAPPPVPSTPSIVRHRAGFWIVAFAFVVAMAFSTAPTPLWTLYRQRDHFSTTMVTVAFAAYAVGVVVSLFLAGHVSDWLGRRRVLVPAILLEVVAAVVFLLWPDLPGLVLARVITGFGIGMITATATAHLAELHAVARPDAPPLRAGLVATAANLGGLAIGPLVAGLLAQHVDGKLTVPYLLFLVLLVGSAIGLFLVPETVPADRKDGQPYRPQRIAVPATERIRYFAVAGAAFGLFAILGLFTSLAPSFLAGIGQTSPVVAGLAAFGVFGAATVAQLLLGRVAPARQLTIGIPATTLGVVVLAAGVLLSSPAGFLAGGLIAGGGAGVLLKGSLGTAAMLAPSHARGEAIAGVFLTAYVGLALPVLGIGVATRLGVPLPTSLVGFAALVLAMMAVVAATLRRHPAATA</sequence>
<keyword evidence="10" id="KW-1185">Reference proteome</keyword>
<feature type="transmembrane region" description="Helical" evidence="7">
    <location>
        <begin position="194"/>
        <end position="217"/>
    </location>
</feature>
<dbReference type="Proteomes" id="UP001332243">
    <property type="component" value="Unassembled WGS sequence"/>
</dbReference>
<feature type="transmembrane region" description="Helical" evidence="7">
    <location>
        <begin position="238"/>
        <end position="261"/>
    </location>
</feature>
<evidence type="ECO:0000259" key="8">
    <source>
        <dbReference type="PROSITE" id="PS50850"/>
    </source>
</evidence>
<feature type="transmembrane region" description="Helical" evidence="7">
    <location>
        <begin position="303"/>
        <end position="323"/>
    </location>
</feature>
<dbReference type="InterPro" id="IPR011701">
    <property type="entry name" value="MFS"/>
</dbReference>
<feature type="transmembrane region" description="Helical" evidence="7">
    <location>
        <begin position="157"/>
        <end position="182"/>
    </location>
</feature>
<feature type="transmembrane region" description="Helical" evidence="7">
    <location>
        <begin position="63"/>
        <end position="86"/>
    </location>
</feature>
<name>A0ABU7RLH4_9ACTN</name>
<dbReference type="InterPro" id="IPR050171">
    <property type="entry name" value="MFS_Transporters"/>
</dbReference>
<feature type="domain" description="Major facilitator superfamily (MFS) profile" evidence="8">
    <location>
        <begin position="31"/>
        <end position="418"/>
    </location>
</feature>
<dbReference type="PROSITE" id="PS50850">
    <property type="entry name" value="MFS"/>
    <property type="match status" value="1"/>
</dbReference>
<organism evidence="9 10">
    <name type="scientific">Plantactinospora sonchi</name>
    <dbReference type="NCBI Taxonomy" id="1544735"/>
    <lineage>
        <taxon>Bacteria</taxon>
        <taxon>Bacillati</taxon>
        <taxon>Actinomycetota</taxon>
        <taxon>Actinomycetes</taxon>
        <taxon>Micromonosporales</taxon>
        <taxon>Micromonosporaceae</taxon>
        <taxon>Plantactinospora</taxon>
    </lineage>
</organism>
<dbReference type="InterPro" id="IPR020846">
    <property type="entry name" value="MFS_dom"/>
</dbReference>
<comment type="caution">
    <text evidence="9">The sequence shown here is derived from an EMBL/GenBank/DDBJ whole genome shotgun (WGS) entry which is preliminary data.</text>
</comment>